<sequence>MTVDIDVTSENFADEWRRWHDQRETNVSSPGGDLTLTGTNWISDETVIEGVPGRWSVENGVVRVSDADGLTVDGEPVTEAVIRDGQWLAVGDVALVIIRRGDDTAVRTYDPHAEAVRNFAGIEAFAPDPAWVITAEFRPAEVDRTENVVHTNSGREVDYQVIGTFSFSVDGHEVEMIGLDTGHVGEAHITFRDATSGKQSYAASRFLFVPLPTGPGPVTLDFNRVELPPCAFSDAFICPLPPRQNILPFPVEAGEQRIREHL</sequence>
<dbReference type="RefSeq" id="WP_121159768.1">
    <property type="nucleotide sequence ID" value="NZ_RBKT01000001.1"/>
</dbReference>
<dbReference type="OrthoDB" id="5493262at2"/>
<dbReference type="Proteomes" id="UP000277671">
    <property type="component" value="Unassembled WGS sequence"/>
</dbReference>
<protein>
    <recommendedName>
        <fullName evidence="3">DUF1684 domain-containing protein</fullName>
    </recommendedName>
</protein>
<dbReference type="EMBL" id="RBKT01000001">
    <property type="protein sequence ID" value="RKR91646.1"/>
    <property type="molecule type" value="Genomic_DNA"/>
</dbReference>
<accession>A0A495JRN3</accession>
<dbReference type="Pfam" id="PF07920">
    <property type="entry name" value="DUF1684"/>
    <property type="match status" value="1"/>
</dbReference>
<evidence type="ECO:0000313" key="2">
    <source>
        <dbReference type="Proteomes" id="UP000277671"/>
    </source>
</evidence>
<name>A0A495JRN3_9ACTN</name>
<keyword evidence="2" id="KW-1185">Reference proteome</keyword>
<evidence type="ECO:0008006" key="3">
    <source>
        <dbReference type="Google" id="ProtNLM"/>
    </source>
</evidence>
<gene>
    <name evidence="1" type="ORF">BDK92_6048</name>
</gene>
<comment type="caution">
    <text evidence="1">The sequence shown here is derived from an EMBL/GenBank/DDBJ whole genome shotgun (WGS) entry which is preliminary data.</text>
</comment>
<proteinExistence type="predicted"/>
<organism evidence="1 2">
    <name type="scientific">Micromonospora pisi</name>
    <dbReference type="NCBI Taxonomy" id="589240"/>
    <lineage>
        <taxon>Bacteria</taxon>
        <taxon>Bacillati</taxon>
        <taxon>Actinomycetota</taxon>
        <taxon>Actinomycetes</taxon>
        <taxon>Micromonosporales</taxon>
        <taxon>Micromonosporaceae</taxon>
        <taxon>Micromonospora</taxon>
    </lineage>
</organism>
<dbReference type="PANTHER" id="PTHR41913:SF1">
    <property type="entry name" value="DUF1684 DOMAIN-CONTAINING PROTEIN"/>
    <property type="match status" value="1"/>
</dbReference>
<reference evidence="1 2" key="1">
    <citation type="submission" date="2018-10" db="EMBL/GenBank/DDBJ databases">
        <title>Sequencing the genomes of 1000 actinobacteria strains.</title>
        <authorList>
            <person name="Klenk H.-P."/>
        </authorList>
    </citation>
    <scope>NUCLEOTIDE SEQUENCE [LARGE SCALE GENOMIC DNA]</scope>
    <source>
        <strain evidence="1 2">DSM 45175</strain>
    </source>
</reference>
<evidence type="ECO:0000313" key="1">
    <source>
        <dbReference type="EMBL" id="RKR91646.1"/>
    </source>
</evidence>
<dbReference type="InterPro" id="IPR012467">
    <property type="entry name" value="DUF1684"/>
</dbReference>
<dbReference type="AlphaFoldDB" id="A0A495JRN3"/>
<dbReference type="PANTHER" id="PTHR41913">
    <property type="entry name" value="DUF1684 DOMAIN-CONTAINING PROTEIN"/>
    <property type="match status" value="1"/>
</dbReference>